<dbReference type="Pfam" id="PF07992">
    <property type="entry name" value="Pyr_redox_2"/>
    <property type="match status" value="1"/>
</dbReference>
<evidence type="ECO:0000259" key="1">
    <source>
        <dbReference type="Pfam" id="PF07992"/>
    </source>
</evidence>
<feature type="domain" description="FAD/NAD(P)-binding" evidence="1">
    <location>
        <begin position="6"/>
        <end position="113"/>
    </location>
</feature>
<dbReference type="AlphaFoldDB" id="A0A6J4SX98"/>
<sequence length="140" mass="14331">MFASPRISVHTPFQVAGVSGNGVIEEVKVVAAGSSSDVVLPCDALLLQLGFKTSLGPLADWGFALSRGAVVVDALMRTSLSRVWACGDVAAYDGKLKLIASGYAEAATAVAQAVRFLRPETPLQPGYSTDTGVPGHATGG</sequence>
<proteinExistence type="predicted"/>
<name>A0A6J4SX98_9ACTN</name>
<organism evidence="2">
    <name type="scientific">uncultured Solirubrobacteraceae bacterium</name>
    <dbReference type="NCBI Taxonomy" id="1162706"/>
    <lineage>
        <taxon>Bacteria</taxon>
        <taxon>Bacillati</taxon>
        <taxon>Actinomycetota</taxon>
        <taxon>Thermoleophilia</taxon>
        <taxon>Solirubrobacterales</taxon>
        <taxon>Solirubrobacteraceae</taxon>
        <taxon>environmental samples</taxon>
    </lineage>
</organism>
<accession>A0A6J4SX98</accession>
<dbReference type="GO" id="GO:0016491">
    <property type="term" value="F:oxidoreductase activity"/>
    <property type="evidence" value="ECO:0007669"/>
    <property type="project" value="InterPro"/>
</dbReference>
<dbReference type="Gene3D" id="3.50.50.60">
    <property type="entry name" value="FAD/NAD(P)-binding domain"/>
    <property type="match status" value="1"/>
</dbReference>
<dbReference type="SUPFAM" id="SSF51905">
    <property type="entry name" value="FAD/NAD(P)-binding domain"/>
    <property type="match status" value="1"/>
</dbReference>
<reference evidence="2" key="1">
    <citation type="submission" date="2020-02" db="EMBL/GenBank/DDBJ databases">
        <authorList>
            <person name="Meier V. D."/>
        </authorList>
    </citation>
    <scope>NUCLEOTIDE SEQUENCE</scope>
    <source>
        <strain evidence="2">AVDCRST_MAG85</strain>
    </source>
</reference>
<evidence type="ECO:0000313" key="2">
    <source>
        <dbReference type="EMBL" id="CAA9508143.1"/>
    </source>
</evidence>
<gene>
    <name evidence="2" type="ORF">AVDCRST_MAG85-2170</name>
</gene>
<dbReference type="InterPro" id="IPR023753">
    <property type="entry name" value="FAD/NAD-binding_dom"/>
</dbReference>
<dbReference type="EMBL" id="CADCVT010000237">
    <property type="protein sequence ID" value="CAA9508143.1"/>
    <property type="molecule type" value="Genomic_DNA"/>
</dbReference>
<protein>
    <recommendedName>
        <fullName evidence="1">FAD/NAD(P)-binding domain-containing protein</fullName>
    </recommendedName>
</protein>
<dbReference type="InterPro" id="IPR036188">
    <property type="entry name" value="FAD/NAD-bd_sf"/>
</dbReference>